<evidence type="ECO:0000313" key="3">
    <source>
        <dbReference type="Proteomes" id="UP000479000"/>
    </source>
</evidence>
<evidence type="ECO:0000256" key="1">
    <source>
        <dbReference type="SAM" id="MobiDB-lite"/>
    </source>
</evidence>
<keyword evidence="3" id="KW-1185">Reference proteome</keyword>
<dbReference type="Proteomes" id="UP000479000">
    <property type="component" value="Unassembled WGS sequence"/>
</dbReference>
<sequence length="183" mass="20668">MLVPTSLKGRIHLKSLSEMLQGLSLYQLLKEGTLLWGKTNSSPSLFREALGDFLRFPSSHHHHSITSTPPIFRILAVFRTTPLLHEHYSRFTFAFTGLSAYKHIETIVSALRPAIFEGDGLLTATRSTQANGRAFNAKNDSLTTAEHEISSSRNSRREIKKPPKIRDQEEELCEGIPRRADRD</sequence>
<accession>A0A6H5FXF6</accession>
<proteinExistence type="predicted"/>
<name>A0A6H5FXF6_9HEMI</name>
<reference evidence="2 3" key="1">
    <citation type="submission" date="2020-02" db="EMBL/GenBank/DDBJ databases">
        <authorList>
            <person name="Ferguson B K."/>
        </authorList>
    </citation>
    <scope>NUCLEOTIDE SEQUENCE [LARGE SCALE GENOMIC DNA]</scope>
</reference>
<dbReference type="EMBL" id="CADCXU010001894">
    <property type="protein sequence ID" value="CAA9994298.1"/>
    <property type="molecule type" value="Genomic_DNA"/>
</dbReference>
<organism evidence="2 3">
    <name type="scientific">Nesidiocoris tenuis</name>
    <dbReference type="NCBI Taxonomy" id="355587"/>
    <lineage>
        <taxon>Eukaryota</taxon>
        <taxon>Metazoa</taxon>
        <taxon>Ecdysozoa</taxon>
        <taxon>Arthropoda</taxon>
        <taxon>Hexapoda</taxon>
        <taxon>Insecta</taxon>
        <taxon>Pterygota</taxon>
        <taxon>Neoptera</taxon>
        <taxon>Paraneoptera</taxon>
        <taxon>Hemiptera</taxon>
        <taxon>Heteroptera</taxon>
        <taxon>Panheteroptera</taxon>
        <taxon>Cimicomorpha</taxon>
        <taxon>Miridae</taxon>
        <taxon>Dicyphina</taxon>
        <taxon>Nesidiocoris</taxon>
    </lineage>
</organism>
<dbReference type="AlphaFoldDB" id="A0A6H5FXF6"/>
<evidence type="ECO:0000313" key="2">
    <source>
        <dbReference type="EMBL" id="CAA9994298.1"/>
    </source>
</evidence>
<protein>
    <submittedName>
        <fullName evidence="2">Uncharacterized protein</fullName>
    </submittedName>
</protein>
<feature type="compositionally biased region" description="Basic and acidic residues" evidence="1">
    <location>
        <begin position="145"/>
        <end position="167"/>
    </location>
</feature>
<gene>
    <name evidence="2" type="ORF">NTEN_LOCUS1114</name>
</gene>
<feature type="non-terminal residue" evidence="2">
    <location>
        <position position="183"/>
    </location>
</feature>
<feature type="region of interest" description="Disordered" evidence="1">
    <location>
        <begin position="138"/>
        <end position="183"/>
    </location>
</feature>